<evidence type="ECO:0000313" key="10">
    <source>
        <dbReference type="EMBL" id="MBB4677618.1"/>
    </source>
</evidence>
<dbReference type="AlphaFoldDB" id="A0A7W7FUN0"/>
<dbReference type="GO" id="GO:0005737">
    <property type="term" value="C:cytoplasm"/>
    <property type="evidence" value="ECO:0007669"/>
    <property type="project" value="TreeGrafter"/>
</dbReference>
<evidence type="ECO:0000256" key="2">
    <source>
        <dbReference type="ARBA" id="ARBA00009077"/>
    </source>
</evidence>
<feature type="modified residue" description="N6-(pyridoxal phosphate)lysine" evidence="8">
    <location>
        <position position="207"/>
    </location>
</feature>
<dbReference type="Pfam" id="PF01053">
    <property type="entry name" value="Cys_Met_Meta_PP"/>
    <property type="match status" value="1"/>
</dbReference>
<comment type="caution">
    <text evidence="10">The sequence shown here is derived from an EMBL/GenBank/DDBJ whole genome shotgun (WGS) entry which is preliminary data.</text>
</comment>
<dbReference type="SUPFAM" id="SSF53383">
    <property type="entry name" value="PLP-dependent transferases"/>
    <property type="match status" value="1"/>
</dbReference>
<dbReference type="PROSITE" id="PS00868">
    <property type="entry name" value="CYS_MET_METAB_PP"/>
    <property type="match status" value="1"/>
</dbReference>
<evidence type="ECO:0000256" key="4">
    <source>
        <dbReference type="ARBA" id="ARBA00047175"/>
    </source>
</evidence>
<dbReference type="InterPro" id="IPR015424">
    <property type="entry name" value="PyrdxlP-dep_Trfase"/>
</dbReference>
<dbReference type="GO" id="GO:0047982">
    <property type="term" value="F:homocysteine desulfhydrase activity"/>
    <property type="evidence" value="ECO:0007669"/>
    <property type="project" value="UniProtKB-EC"/>
</dbReference>
<dbReference type="GO" id="GO:0019346">
    <property type="term" value="P:transsulfuration"/>
    <property type="evidence" value="ECO:0007669"/>
    <property type="project" value="InterPro"/>
</dbReference>
<evidence type="ECO:0000256" key="6">
    <source>
        <dbReference type="ARBA" id="ARBA00048780"/>
    </source>
</evidence>
<dbReference type="EC" id="4.4.1.2" evidence="4"/>
<evidence type="ECO:0000313" key="11">
    <source>
        <dbReference type="Proteomes" id="UP000533598"/>
    </source>
</evidence>
<reference evidence="10 11" key="1">
    <citation type="submission" date="2020-08" db="EMBL/GenBank/DDBJ databases">
        <title>Sequencing the genomes of 1000 actinobacteria strains.</title>
        <authorList>
            <person name="Klenk H.-P."/>
        </authorList>
    </citation>
    <scope>NUCLEOTIDE SEQUENCE [LARGE SCALE GENOMIC DNA]</scope>
    <source>
        <strain evidence="10 11">DSM 44230</strain>
    </source>
</reference>
<keyword evidence="10" id="KW-0456">Lyase</keyword>
<comment type="catalytic activity">
    <reaction evidence="6">
        <text>L-homocysteine + H2O = 2-oxobutanoate + hydrogen sulfide + NH4(+) + H(+)</text>
        <dbReference type="Rhea" id="RHEA:14501"/>
        <dbReference type="ChEBI" id="CHEBI:15377"/>
        <dbReference type="ChEBI" id="CHEBI:15378"/>
        <dbReference type="ChEBI" id="CHEBI:16763"/>
        <dbReference type="ChEBI" id="CHEBI:28938"/>
        <dbReference type="ChEBI" id="CHEBI:29919"/>
        <dbReference type="ChEBI" id="CHEBI:58199"/>
        <dbReference type="EC" id="4.4.1.2"/>
    </reaction>
    <physiologicalReaction direction="left-to-right" evidence="6">
        <dbReference type="Rhea" id="RHEA:14502"/>
    </physiologicalReaction>
</comment>
<dbReference type="EMBL" id="JACHMH010000001">
    <property type="protein sequence ID" value="MBB4677618.1"/>
    <property type="molecule type" value="Genomic_DNA"/>
</dbReference>
<evidence type="ECO:0000256" key="7">
    <source>
        <dbReference type="ARBA" id="ARBA00052699"/>
    </source>
</evidence>
<dbReference type="InterPro" id="IPR054542">
    <property type="entry name" value="Cys_met_metab_PP"/>
</dbReference>
<name>A0A7W7FUN0_9PSEU</name>
<dbReference type="InterPro" id="IPR000277">
    <property type="entry name" value="Cys/Met-Metab_PyrdxlP-dep_enz"/>
</dbReference>
<dbReference type="PANTHER" id="PTHR11808">
    <property type="entry name" value="TRANS-SULFURATION ENZYME FAMILY MEMBER"/>
    <property type="match status" value="1"/>
</dbReference>
<dbReference type="PIRSF" id="PIRSF001434">
    <property type="entry name" value="CGS"/>
    <property type="match status" value="1"/>
</dbReference>
<dbReference type="FunFam" id="3.40.640.10:FF:000046">
    <property type="entry name" value="Cystathionine gamma-lyase"/>
    <property type="match status" value="1"/>
</dbReference>
<comment type="cofactor">
    <cofactor evidence="1 9">
        <name>pyridoxal 5'-phosphate</name>
        <dbReference type="ChEBI" id="CHEBI:597326"/>
    </cofactor>
</comment>
<dbReference type="Gene3D" id="3.40.640.10">
    <property type="entry name" value="Type I PLP-dependent aspartate aminotransferase-like (Major domain)"/>
    <property type="match status" value="1"/>
</dbReference>
<proteinExistence type="inferred from homology"/>
<keyword evidence="11" id="KW-1185">Reference proteome</keyword>
<dbReference type="Gene3D" id="3.90.1150.10">
    <property type="entry name" value="Aspartate Aminotransferase, domain 1"/>
    <property type="match status" value="1"/>
</dbReference>
<comment type="catalytic activity">
    <reaction evidence="7">
        <text>L-methionine + H2O = methanethiol + 2-oxobutanoate + NH4(+)</text>
        <dbReference type="Rhea" id="RHEA:23800"/>
        <dbReference type="ChEBI" id="CHEBI:15377"/>
        <dbReference type="ChEBI" id="CHEBI:16007"/>
        <dbReference type="ChEBI" id="CHEBI:16763"/>
        <dbReference type="ChEBI" id="CHEBI:28938"/>
        <dbReference type="ChEBI" id="CHEBI:57844"/>
        <dbReference type="EC" id="4.4.1.11"/>
    </reaction>
    <physiologicalReaction direction="left-to-right" evidence="7">
        <dbReference type="Rhea" id="RHEA:23801"/>
    </physiologicalReaction>
</comment>
<dbReference type="GO" id="GO:0030170">
    <property type="term" value="F:pyridoxal phosphate binding"/>
    <property type="evidence" value="ECO:0007669"/>
    <property type="project" value="InterPro"/>
</dbReference>
<dbReference type="CDD" id="cd00614">
    <property type="entry name" value="CGS_like"/>
    <property type="match status" value="1"/>
</dbReference>
<accession>A0A7W7FUN0</accession>
<evidence type="ECO:0000256" key="3">
    <source>
        <dbReference type="ARBA" id="ARBA00022898"/>
    </source>
</evidence>
<dbReference type="Proteomes" id="UP000533598">
    <property type="component" value="Unassembled WGS sequence"/>
</dbReference>
<dbReference type="GO" id="GO:0018826">
    <property type="term" value="F:methionine gamma-lyase activity"/>
    <property type="evidence" value="ECO:0007669"/>
    <property type="project" value="UniProtKB-EC"/>
</dbReference>
<protein>
    <recommendedName>
        <fullName evidence="4">homocysteine desulfhydrase</fullName>
        <ecNumber evidence="4">4.4.1.2</ecNumber>
    </recommendedName>
    <alternativeName>
        <fullName evidence="5">Homocysteine desulfhydrase</fullName>
    </alternativeName>
</protein>
<dbReference type="RefSeq" id="WP_185003541.1">
    <property type="nucleotide sequence ID" value="NZ_BAAAUI010000023.1"/>
</dbReference>
<comment type="similarity">
    <text evidence="2 9">Belongs to the trans-sulfuration enzymes family.</text>
</comment>
<keyword evidence="3 8" id="KW-0663">Pyridoxal phosphate</keyword>
<organism evidence="10 11">
    <name type="scientific">Crossiella cryophila</name>
    <dbReference type="NCBI Taxonomy" id="43355"/>
    <lineage>
        <taxon>Bacteria</taxon>
        <taxon>Bacillati</taxon>
        <taxon>Actinomycetota</taxon>
        <taxon>Actinomycetes</taxon>
        <taxon>Pseudonocardiales</taxon>
        <taxon>Pseudonocardiaceae</taxon>
        <taxon>Crossiella</taxon>
    </lineage>
</organism>
<evidence type="ECO:0000256" key="8">
    <source>
        <dbReference type="PIRSR" id="PIRSR001434-2"/>
    </source>
</evidence>
<sequence length="391" mass="41623">MTSTRPETRAVHITTPTLPNSRPISVPLYQASNFAFDDPDALATALDSPDTGFVYSRYANPTTRALENTVAALENGVAAVSTASGMGAINSALLALLRTGDHVIAQRCIYGGAFASLNDLAARFGIEVTYIPGDNPAEIEKALRPNTRLLYLETIANPVTRVINLPTFLAAGKAANLTTLVDNTFATPMLCQPLTHGADIVLHSATKYLGGHSDITGGILAFATEEMHHKVWHYSMELGATPDPFAAWLTIRGIQTLPIRMRQHCANATLLATRLAEHPAVAAVHWPGLASHPDHQTAKELLTDFGGMIAFELSDGREAGHTFTKGVRLVQLAASLGGVETTVLHPASTSHRQLNEEELAAAGIGAGMVRLSVGIEHPEDLWTDIAQALPA</sequence>
<evidence type="ECO:0000256" key="9">
    <source>
        <dbReference type="RuleBase" id="RU362118"/>
    </source>
</evidence>
<evidence type="ECO:0000256" key="5">
    <source>
        <dbReference type="ARBA" id="ARBA00047199"/>
    </source>
</evidence>
<dbReference type="InterPro" id="IPR015422">
    <property type="entry name" value="PyrdxlP-dep_Trfase_small"/>
</dbReference>
<dbReference type="InterPro" id="IPR015421">
    <property type="entry name" value="PyrdxlP-dep_Trfase_major"/>
</dbReference>
<evidence type="ECO:0000256" key="1">
    <source>
        <dbReference type="ARBA" id="ARBA00001933"/>
    </source>
</evidence>
<gene>
    <name evidence="10" type="ORF">HNR67_003736</name>
</gene>